<comment type="caution">
    <text evidence="1">The sequence shown here is derived from an EMBL/GenBank/DDBJ whole genome shotgun (WGS) entry which is preliminary data.</text>
</comment>
<evidence type="ECO:0000313" key="2">
    <source>
        <dbReference type="Proteomes" id="UP001215598"/>
    </source>
</evidence>
<dbReference type="AlphaFoldDB" id="A0AAD7MVW8"/>
<gene>
    <name evidence="1" type="ORF">B0H16DRAFT_1695672</name>
</gene>
<protein>
    <submittedName>
        <fullName evidence="1">Uncharacterized protein</fullName>
    </submittedName>
</protein>
<keyword evidence="2" id="KW-1185">Reference proteome</keyword>
<proteinExistence type="predicted"/>
<name>A0AAD7MVW8_9AGAR</name>
<sequence>MCGGGYPAGTRLHSFFAERQQAPQGQRSFENLEESAKDEIVKEPLRQGATGATVFGEHILEHGSEKHRQMALKHLLTGLLKFPTNPQGSKSVFTTLKESGKETLDRVGSACASRRRVRYPPSFVSFLRLTSVLSALRHLSLDLLNFHPMVITLRGCKTSSNVIWLFDQMHA</sequence>
<dbReference type="EMBL" id="JARKIB010000127">
    <property type="protein sequence ID" value="KAJ7735358.1"/>
    <property type="molecule type" value="Genomic_DNA"/>
</dbReference>
<accession>A0AAD7MVW8</accession>
<reference evidence="1" key="1">
    <citation type="submission" date="2023-03" db="EMBL/GenBank/DDBJ databases">
        <title>Massive genome expansion in bonnet fungi (Mycena s.s.) driven by repeated elements and novel gene families across ecological guilds.</title>
        <authorList>
            <consortium name="Lawrence Berkeley National Laboratory"/>
            <person name="Harder C.B."/>
            <person name="Miyauchi S."/>
            <person name="Viragh M."/>
            <person name="Kuo A."/>
            <person name="Thoen E."/>
            <person name="Andreopoulos B."/>
            <person name="Lu D."/>
            <person name="Skrede I."/>
            <person name="Drula E."/>
            <person name="Henrissat B."/>
            <person name="Morin E."/>
            <person name="Kohler A."/>
            <person name="Barry K."/>
            <person name="LaButti K."/>
            <person name="Morin E."/>
            <person name="Salamov A."/>
            <person name="Lipzen A."/>
            <person name="Mereny Z."/>
            <person name="Hegedus B."/>
            <person name="Baldrian P."/>
            <person name="Stursova M."/>
            <person name="Weitz H."/>
            <person name="Taylor A."/>
            <person name="Grigoriev I.V."/>
            <person name="Nagy L.G."/>
            <person name="Martin F."/>
            <person name="Kauserud H."/>
        </authorList>
    </citation>
    <scope>NUCLEOTIDE SEQUENCE</scope>
    <source>
        <strain evidence="1">CBHHK182m</strain>
    </source>
</reference>
<organism evidence="1 2">
    <name type="scientific">Mycena metata</name>
    <dbReference type="NCBI Taxonomy" id="1033252"/>
    <lineage>
        <taxon>Eukaryota</taxon>
        <taxon>Fungi</taxon>
        <taxon>Dikarya</taxon>
        <taxon>Basidiomycota</taxon>
        <taxon>Agaricomycotina</taxon>
        <taxon>Agaricomycetes</taxon>
        <taxon>Agaricomycetidae</taxon>
        <taxon>Agaricales</taxon>
        <taxon>Marasmiineae</taxon>
        <taxon>Mycenaceae</taxon>
        <taxon>Mycena</taxon>
    </lineage>
</organism>
<dbReference type="Proteomes" id="UP001215598">
    <property type="component" value="Unassembled WGS sequence"/>
</dbReference>
<evidence type="ECO:0000313" key="1">
    <source>
        <dbReference type="EMBL" id="KAJ7735358.1"/>
    </source>
</evidence>